<proteinExistence type="predicted"/>
<evidence type="ECO:0000259" key="3">
    <source>
        <dbReference type="PROSITE" id="PS51462"/>
    </source>
</evidence>
<dbReference type="SUPFAM" id="SSF55811">
    <property type="entry name" value="Nudix"/>
    <property type="match status" value="1"/>
</dbReference>
<evidence type="ECO:0000313" key="4">
    <source>
        <dbReference type="EMBL" id="SMP08436.1"/>
    </source>
</evidence>
<dbReference type="InterPro" id="IPR015797">
    <property type="entry name" value="NUDIX_hydrolase-like_dom_sf"/>
</dbReference>
<protein>
    <submittedName>
        <fullName evidence="4">8-oxo-dGTP diphosphatase</fullName>
    </submittedName>
</protein>
<evidence type="ECO:0000256" key="2">
    <source>
        <dbReference type="ARBA" id="ARBA00022801"/>
    </source>
</evidence>
<dbReference type="InterPro" id="IPR000086">
    <property type="entry name" value="NUDIX_hydrolase_dom"/>
</dbReference>
<keyword evidence="2" id="KW-0378">Hydrolase</keyword>
<dbReference type="PROSITE" id="PS00893">
    <property type="entry name" value="NUDIX_BOX"/>
    <property type="match status" value="1"/>
</dbReference>
<sequence>MTIAFPNFPDRAYRGSKLIVFVGDKLVSVLRDDIPTIPWPDYWDFPGGGREGDEAALTCALRETEEEIGLTLSEQDVIWARRYQRQDHFTWFFAAQLPAEMEQHIVLGDEGQRIKLMSPREYLTHTKGIPHFQTRLADFLADTHPDNPNNFMLPMAACA</sequence>
<feature type="domain" description="Nudix hydrolase" evidence="3">
    <location>
        <begin position="11"/>
        <end position="142"/>
    </location>
</feature>
<dbReference type="InterPro" id="IPR020084">
    <property type="entry name" value="NUDIX_hydrolase_CS"/>
</dbReference>
<dbReference type="PROSITE" id="PS51462">
    <property type="entry name" value="NUDIX"/>
    <property type="match status" value="1"/>
</dbReference>
<dbReference type="PANTHER" id="PTHR43736">
    <property type="entry name" value="ADP-RIBOSE PYROPHOSPHATASE"/>
    <property type="match status" value="1"/>
</dbReference>
<dbReference type="Gene3D" id="3.90.79.10">
    <property type="entry name" value="Nucleoside Triphosphate Pyrophosphohydrolase"/>
    <property type="match status" value="1"/>
</dbReference>
<accession>A0ABY1NFQ3</accession>
<evidence type="ECO:0000256" key="1">
    <source>
        <dbReference type="ARBA" id="ARBA00001946"/>
    </source>
</evidence>
<evidence type="ECO:0000313" key="5">
    <source>
        <dbReference type="Proteomes" id="UP001157961"/>
    </source>
</evidence>
<comment type="caution">
    <text evidence="4">The sequence shown here is derived from an EMBL/GenBank/DDBJ whole genome shotgun (WGS) entry which is preliminary data.</text>
</comment>
<dbReference type="EMBL" id="FXTY01000001">
    <property type="protein sequence ID" value="SMP08436.1"/>
    <property type="molecule type" value="Genomic_DNA"/>
</dbReference>
<gene>
    <name evidence="4" type="ORF">SAMN06265373_101893</name>
</gene>
<dbReference type="RefSeq" id="WP_283424725.1">
    <property type="nucleotide sequence ID" value="NZ_FXTY01000001.1"/>
</dbReference>
<keyword evidence="5" id="KW-1185">Reference proteome</keyword>
<comment type="cofactor">
    <cofactor evidence="1">
        <name>Mg(2+)</name>
        <dbReference type="ChEBI" id="CHEBI:18420"/>
    </cofactor>
</comment>
<dbReference type="PANTHER" id="PTHR43736:SF1">
    <property type="entry name" value="DIHYDRONEOPTERIN TRIPHOSPHATE DIPHOSPHATASE"/>
    <property type="match status" value="1"/>
</dbReference>
<dbReference type="Pfam" id="PF00293">
    <property type="entry name" value="NUDIX"/>
    <property type="match status" value="1"/>
</dbReference>
<dbReference type="CDD" id="cd04682">
    <property type="entry name" value="NUDIX_Hydrolase"/>
    <property type="match status" value="1"/>
</dbReference>
<reference evidence="4 5" key="1">
    <citation type="submission" date="2017-05" db="EMBL/GenBank/DDBJ databases">
        <authorList>
            <person name="Varghese N."/>
            <person name="Submissions S."/>
        </authorList>
    </citation>
    <scope>NUCLEOTIDE SEQUENCE [LARGE SCALE GENOMIC DNA]</scope>
    <source>
        <strain evidence="4 5">DSM 29734</strain>
    </source>
</reference>
<name>A0ABY1NFQ3_9RHOB</name>
<organism evidence="4 5">
    <name type="scientific">Shimia sagamensis</name>
    <dbReference type="NCBI Taxonomy" id="1566352"/>
    <lineage>
        <taxon>Bacteria</taxon>
        <taxon>Pseudomonadati</taxon>
        <taxon>Pseudomonadota</taxon>
        <taxon>Alphaproteobacteria</taxon>
        <taxon>Rhodobacterales</taxon>
        <taxon>Roseobacteraceae</taxon>
    </lineage>
</organism>
<dbReference type="Proteomes" id="UP001157961">
    <property type="component" value="Unassembled WGS sequence"/>
</dbReference>